<keyword evidence="2" id="KW-1003">Cell membrane</keyword>
<evidence type="ECO:0000256" key="3">
    <source>
        <dbReference type="ARBA" id="ARBA00022692"/>
    </source>
</evidence>
<dbReference type="GO" id="GO:0044877">
    <property type="term" value="F:protein-containing complex binding"/>
    <property type="evidence" value="ECO:0007669"/>
    <property type="project" value="InterPro"/>
</dbReference>
<dbReference type="SUPFAM" id="SSF48452">
    <property type="entry name" value="TPR-like"/>
    <property type="match status" value="1"/>
</dbReference>
<keyword evidence="12" id="KW-1185">Reference proteome</keyword>
<accession>W9VW00</accession>
<dbReference type="PATRIC" id="fig|1249627.3.peg.2657"/>
<dbReference type="PANTHER" id="PTHR38035">
    <property type="entry name" value="UPF0070 PROTEIN YFGM"/>
    <property type="match status" value="1"/>
</dbReference>
<evidence type="ECO:0000256" key="5">
    <source>
        <dbReference type="ARBA" id="ARBA00023136"/>
    </source>
</evidence>
<evidence type="ECO:0000256" key="6">
    <source>
        <dbReference type="ARBA" id="ARBA00023186"/>
    </source>
</evidence>
<evidence type="ECO:0000313" key="11">
    <source>
        <dbReference type="EMBL" id="EXJ14645.1"/>
    </source>
</evidence>
<evidence type="ECO:0000256" key="8">
    <source>
        <dbReference type="ARBA" id="ARBA00024235"/>
    </source>
</evidence>
<feature type="transmembrane region" description="Helical" evidence="9">
    <location>
        <begin position="20"/>
        <end position="38"/>
    </location>
</feature>
<gene>
    <name evidence="11" type="ORF">D779_2339</name>
</gene>
<organism evidence="11 12">
    <name type="scientific">Imhoffiella purpurea</name>
    <dbReference type="NCBI Taxonomy" id="1249627"/>
    <lineage>
        <taxon>Bacteria</taxon>
        <taxon>Pseudomonadati</taxon>
        <taxon>Pseudomonadota</taxon>
        <taxon>Gammaproteobacteria</taxon>
        <taxon>Chromatiales</taxon>
        <taxon>Chromatiaceae</taxon>
        <taxon>Imhoffiella</taxon>
    </lineage>
</organism>
<evidence type="ECO:0000313" key="12">
    <source>
        <dbReference type="Proteomes" id="UP000019460"/>
    </source>
</evidence>
<evidence type="ECO:0000256" key="1">
    <source>
        <dbReference type="ARBA" id="ARBA00004401"/>
    </source>
</evidence>
<keyword evidence="5 9" id="KW-0472">Membrane</keyword>
<proteinExistence type="inferred from homology"/>
<dbReference type="eggNOG" id="COG2976">
    <property type="taxonomic scope" value="Bacteria"/>
</dbReference>
<dbReference type="PANTHER" id="PTHR38035:SF1">
    <property type="entry name" value="ANCILLARY SECYEG TRANSLOCON SUBUNIT"/>
    <property type="match status" value="1"/>
</dbReference>
<evidence type="ECO:0000256" key="2">
    <source>
        <dbReference type="ARBA" id="ARBA00022475"/>
    </source>
</evidence>
<evidence type="ECO:0000256" key="7">
    <source>
        <dbReference type="ARBA" id="ARBA00024197"/>
    </source>
</evidence>
<dbReference type="RefSeq" id="WP_052348112.1">
    <property type="nucleotide sequence ID" value="NZ_AONC01000038.1"/>
</dbReference>
<dbReference type="AlphaFoldDB" id="W9VW00"/>
<dbReference type="GO" id="GO:0005886">
    <property type="term" value="C:plasma membrane"/>
    <property type="evidence" value="ECO:0007669"/>
    <property type="project" value="UniProtKB-SubCell"/>
</dbReference>
<comment type="subcellular location">
    <subcellularLocation>
        <location evidence="1">Cell membrane</location>
        <topology evidence="1">Single-pass type II membrane protein</topology>
    </subcellularLocation>
</comment>
<comment type="caution">
    <text evidence="11">The sequence shown here is derived from an EMBL/GenBank/DDBJ whole genome shotgun (WGS) entry which is preliminary data.</text>
</comment>
<comment type="similarity">
    <text evidence="7">Belongs to the YfgM family.</text>
</comment>
<protein>
    <recommendedName>
        <fullName evidence="8">Ancillary SecYEG translocon subunit</fullName>
    </recommendedName>
</protein>
<dbReference type="Pfam" id="PF09976">
    <property type="entry name" value="TPR_21"/>
    <property type="match status" value="1"/>
</dbReference>
<dbReference type="EMBL" id="AONC01000038">
    <property type="protein sequence ID" value="EXJ14645.1"/>
    <property type="molecule type" value="Genomic_DNA"/>
</dbReference>
<name>W9VW00_9GAMM</name>
<dbReference type="InterPro" id="IPR018704">
    <property type="entry name" value="SecYEG/CpoB_TPR"/>
</dbReference>
<dbReference type="InterPro" id="IPR011990">
    <property type="entry name" value="TPR-like_helical_dom_sf"/>
</dbReference>
<sequence length="220" mass="23272">MLYETDDEKVEAIKKWWKENGLSVIAGAVIGLSVIYGWRYWVGYKEGQAAQASNAFEILLNESTQGTPETVSAQADTLRNEFGSTPYAALGSLVSAKTSYAAGKTEEAIGALESAISDAPDPALARIAALRLARIQVAEGKLDEAGKTIAKYDDSPSFAGDFAAVRGDLALARGDATTARTAYEEAIDKGTGLVELIRLKLDNLPRTDGPSQIDNTPAAG</sequence>
<keyword evidence="6" id="KW-0143">Chaperone</keyword>
<reference evidence="11 12" key="1">
    <citation type="submission" date="2012-11" db="EMBL/GenBank/DDBJ databases">
        <title>Genome assembly of Thiorhodococcus sp. AK35.</title>
        <authorList>
            <person name="Nupur N."/>
            <person name="Khatri I."/>
            <person name="Subramanian S."/>
            <person name="Pinnaka A."/>
        </authorList>
    </citation>
    <scope>NUCLEOTIDE SEQUENCE [LARGE SCALE GENOMIC DNA]</scope>
    <source>
        <strain evidence="11 12">AK35</strain>
    </source>
</reference>
<evidence type="ECO:0000256" key="4">
    <source>
        <dbReference type="ARBA" id="ARBA00022989"/>
    </source>
</evidence>
<dbReference type="OrthoDB" id="9789675at2"/>
<dbReference type="STRING" id="1249627.D779_2339"/>
<keyword evidence="3 9" id="KW-0812">Transmembrane</keyword>
<evidence type="ECO:0000256" key="9">
    <source>
        <dbReference type="SAM" id="Phobius"/>
    </source>
</evidence>
<keyword evidence="4 9" id="KW-1133">Transmembrane helix</keyword>
<dbReference type="InterPro" id="IPR026039">
    <property type="entry name" value="YfgM"/>
</dbReference>
<feature type="domain" description="Ancillary SecYEG translocon subunit/Cell division coordinator CpoB TPR" evidence="10">
    <location>
        <begin position="14"/>
        <end position="205"/>
    </location>
</feature>
<dbReference type="PIRSF" id="PIRSF006170">
    <property type="entry name" value="YfgM"/>
    <property type="match status" value="1"/>
</dbReference>
<evidence type="ECO:0000259" key="10">
    <source>
        <dbReference type="Pfam" id="PF09976"/>
    </source>
</evidence>
<dbReference type="Proteomes" id="UP000019460">
    <property type="component" value="Unassembled WGS sequence"/>
</dbReference>
<dbReference type="Gene3D" id="1.25.40.10">
    <property type="entry name" value="Tetratricopeptide repeat domain"/>
    <property type="match status" value="1"/>
</dbReference>